<proteinExistence type="predicted"/>
<evidence type="ECO:0000313" key="5">
    <source>
        <dbReference type="EMBL" id="GHP01554.1"/>
    </source>
</evidence>
<comment type="caution">
    <text evidence="5">The sequence shown here is derived from an EMBL/GenBank/DDBJ whole genome shotgun (WGS) entry which is preliminary data.</text>
</comment>
<sequence length="637" mass="67068">MADGRSYTPHWLAQRSAQRYVVTPQPHGDGGHPSLLLGMHPSTLRSHSACTRSLTCEDTSKATLSLVDSNPLQVTELVLTGRDDIHDVPAHVVRPMKELALIDLTCCRVKSLAFVAEAPLANLASVCIARNDVASLAPLTACRASLRVLRADDNRVKKLTPLAELALLEELAVRRNQVSDEMELGHLAGLSNLTKVSLAGNPFATRMGRRAYRNKILRACAASNLRALDGAVIEQTSAAGATNAVDQKPASAREMATATSTGAASFLPRPSSENSQRRSVYQRTREPRRSEPQRKRAALPTSTMKSALPDGQGAADGALARLLATFEADAVLSSLKPKPAPRQPVLDSNRRRTERRVAAGLPIASQQASPRGGTVVHDLRYPAHLGGTTAVVLRSDGGGEAKYPDGSLAVSAEPSPLGGWRVLACYPQGSASQLVAAVLDADGSVCANFPSGAMRLHLTPEGDGASWGEDGVTRHTFKGGVCTSSGGATSIALSRYLHVVLGASPERHTVWFAYAGVSQAFSRCPNVRSSPSDVIPTELHAEAHRSSSRSGISGVPTTSVAPSSATPSLSTRRRRPASRLHLETSHAEGLVPKLAMASTISPSPSKSPGSGFGAVTSVLSALDADLTQWALRMADTA</sequence>
<feature type="compositionally biased region" description="Basic and acidic residues" evidence="4">
    <location>
        <begin position="283"/>
        <end position="294"/>
    </location>
</feature>
<evidence type="ECO:0000256" key="1">
    <source>
        <dbReference type="ARBA" id="ARBA00004430"/>
    </source>
</evidence>
<accession>A0A830H3H6</accession>
<gene>
    <name evidence="5" type="ORF">PPROV_000031000</name>
</gene>
<dbReference type="EMBL" id="BNJQ01000001">
    <property type="protein sequence ID" value="GHP01554.1"/>
    <property type="molecule type" value="Genomic_DNA"/>
</dbReference>
<reference evidence="5" key="1">
    <citation type="submission" date="2020-10" db="EMBL/GenBank/DDBJ databases">
        <title>Unveiling of a novel bifunctional photoreceptor, Dualchrome1, isolated from a cosmopolitan green alga.</title>
        <authorList>
            <person name="Suzuki S."/>
            <person name="Kawachi M."/>
        </authorList>
    </citation>
    <scope>NUCLEOTIDE SEQUENCE</scope>
    <source>
        <strain evidence="5">NIES 2893</strain>
    </source>
</reference>
<dbReference type="AlphaFoldDB" id="A0A830H3H6"/>
<organism evidence="5 6">
    <name type="scientific">Pycnococcus provasolii</name>
    <dbReference type="NCBI Taxonomy" id="41880"/>
    <lineage>
        <taxon>Eukaryota</taxon>
        <taxon>Viridiplantae</taxon>
        <taxon>Chlorophyta</taxon>
        <taxon>Pseudoscourfieldiophyceae</taxon>
        <taxon>Pseudoscourfieldiales</taxon>
        <taxon>Pycnococcaceae</taxon>
        <taxon>Pycnococcus</taxon>
    </lineage>
</organism>
<keyword evidence="6" id="KW-1185">Reference proteome</keyword>
<feature type="region of interest" description="Disordered" evidence="4">
    <location>
        <begin position="540"/>
        <end position="585"/>
    </location>
</feature>
<keyword evidence="2" id="KW-0433">Leucine-rich repeat</keyword>
<name>A0A830H3H6_9CHLO</name>
<comment type="subcellular location">
    <subcellularLocation>
        <location evidence="1">Cytoplasm</location>
        <location evidence="1">Cytoskeleton</location>
        <location evidence="1">Cilium axoneme</location>
    </subcellularLocation>
</comment>
<evidence type="ECO:0000256" key="2">
    <source>
        <dbReference type="ARBA" id="ARBA00022614"/>
    </source>
</evidence>
<dbReference type="Proteomes" id="UP000660262">
    <property type="component" value="Unassembled WGS sequence"/>
</dbReference>
<keyword evidence="3" id="KW-0677">Repeat</keyword>
<feature type="compositionally biased region" description="Low complexity" evidence="4">
    <location>
        <begin position="555"/>
        <end position="570"/>
    </location>
</feature>
<dbReference type="PANTHER" id="PTHR18849">
    <property type="entry name" value="LEUCINE RICH REPEAT PROTEIN"/>
    <property type="match status" value="1"/>
</dbReference>
<evidence type="ECO:0000313" key="6">
    <source>
        <dbReference type="Proteomes" id="UP000660262"/>
    </source>
</evidence>
<protein>
    <submittedName>
        <fullName evidence="5">Uncharacterized protein</fullName>
    </submittedName>
</protein>
<evidence type="ECO:0000256" key="3">
    <source>
        <dbReference type="ARBA" id="ARBA00022737"/>
    </source>
</evidence>
<evidence type="ECO:0000256" key="4">
    <source>
        <dbReference type="SAM" id="MobiDB-lite"/>
    </source>
</evidence>
<dbReference type="OrthoDB" id="266138at2759"/>
<feature type="region of interest" description="Disordered" evidence="4">
    <location>
        <begin position="240"/>
        <end position="312"/>
    </location>
</feature>
<dbReference type="GO" id="GO:0005930">
    <property type="term" value="C:axoneme"/>
    <property type="evidence" value="ECO:0007669"/>
    <property type="project" value="UniProtKB-SubCell"/>
</dbReference>
<feature type="compositionally biased region" description="Polar residues" evidence="4">
    <location>
        <begin position="271"/>
        <end position="282"/>
    </location>
</feature>
<dbReference type="SUPFAM" id="SSF52058">
    <property type="entry name" value="L domain-like"/>
    <property type="match status" value="1"/>
</dbReference>
<dbReference type="PANTHER" id="PTHR18849:SF0">
    <property type="entry name" value="CILIA- AND FLAGELLA-ASSOCIATED PROTEIN 410-RELATED"/>
    <property type="match status" value="1"/>
</dbReference>
<dbReference type="InterPro" id="IPR032675">
    <property type="entry name" value="LRR_dom_sf"/>
</dbReference>
<dbReference type="Gene3D" id="3.80.10.10">
    <property type="entry name" value="Ribonuclease Inhibitor"/>
    <property type="match status" value="1"/>
</dbReference>